<comment type="caution">
    <text evidence="2">The sequence shown here is derived from an EMBL/GenBank/DDBJ whole genome shotgun (WGS) entry which is preliminary data.</text>
</comment>
<accession>A0ABQ1M101</accession>
<organism evidence="2 3">
    <name type="scientific">Asaia siamensis</name>
    <dbReference type="NCBI Taxonomy" id="110479"/>
    <lineage>
        <taxon>Bacteria</taxon>
        <taxon>Pseudomonadati</taxon>
        <taxon>Pseudomonadota</taxon>
        <taxon>Alphaproteobacteria</taxon>
        <taxon>Acetobacterales</taxon>
        <taxon>Acetobacteraceae</taxon>
        <taxon>Asaia</taxon>
    </lineage>
</organism>
<evidence type="ECO:0000313" key="3">
    <source>
        <dbReference type="Proteomes" id="UP000637769"/>
    </source>
</evidence>
<gene>
    <name evidence="2" type="ORF">GCM10007207_16710</name>
</gene>
<feature type="region of interest" description="Disordered" evidence="1">
    <location>
        <begin position="1"/>
        <end position="25"/>
    </location>
</feature>
<name>A0ABQ1M101_9PROT</name>
<proteinExistence type="predicted"/>
<evidence type="ECO:0000313" key="2">
    <source>
        <dbReference type="EMBL" id="GGC31916.1"/>
    </source>
</evidence>
<sequence>MPLVPLDQRIGGTAQASARRQKRKRLKQIGLARPIFASENSEAALRRPCQTLVIAKISEDEPVYTQIRPAIP</sequence>
<reference evidence="3" key="1">
    <citation type="journal article" date="2019" name="Int. J. Syst. Evol. Microbiol.">
        <title>The Global Catalogue of Microorganisms (GCM) 10K type strain sequencing project: providing services to taxonomists for standard genome sequencing and annotation.</title>
        <authorList>
            <consortium name="The Broad Institute Genomics Platform"/>
            <consortium name="The Broad Institute Genome Sequencing Center for Infectious Disease"/>
            <person name="Wu L."/>
            <person name="Ma J."/>
        </authorList>
    </citation>
    <scope>NUCLEOTIDE SEQUENCE [LARGE SCALE GENOMIC DNA]</scope>
    <source>
        <strain evidence="3">CCM 7132</strain>
    </source>
</reference>
<evidence type="ECO:0000256" key="1">
    <source>
        <dbReference type="SAM" id="MobiDB-lite"/>
    </source>
</evidence>
<protein>
    <submittedName>
        <fullName evidence="2">Uncharacterized protein</fullName>
    </submittedName>
</protein>
<dbReference type="EMBL" id="BMCH01000004">
    <property type="protein sequence ID" value="GGC31916.1"/>
    <property type="molecule type" value="Genomic_DNA"/>
</dbReference>
<keyword evidence="3" id="KW-1185">Reference proteome</keyword>
<dbReference type="Proteomes" id="UP000637769">
    <property type="component" value="Unassembled WGS sequence"/>
</dbReference>